<gene>
    <name evidence="1" type="ORF">ACFOZ5_11260</name>
</gene>
<name>A0ABV8QIL4_9GAMM</name>
<sequence length="68" mass="7427">MTTVAVDRYVTSDFNTAPLAALANLMGLNGFERQIAGSPDLFSPILNGISVYRHIEHHGQERIRSGEA</sequence>
<proteinExistence type="predicted"/>
<protein>
    <submittedName>
        <fullName evidence="1">Uncharacterized protein</fullName>
    </submittedName>
</protein>
<comment type="caution">
    <text evidence="1">The sequence shown here is derived from an EMBL/GenBank/DDBJ whole genome shotgun (WGS) entry which is preliminary data.</text>
</comment>
<organism evidence="1 2">
    <name type="scientific">Marinobacter lacisalsi</name>
    <dbReference type="NCBI Taxonomy" id="475979"/>
    <lineage>
        <taxon>Bacteria</taxon>
        <taxon>Pseudomonadati</taxon>
        <taxon>Pseudomonadota</taxon>
        <taxon>Gammaproteobacteria</taxon>
        <taxon>Pseudomonadales</taxon>
        <taxon>Marinobacteraceae</taxon>
        <taxon>Marinobacter</taxon>
    </lineage>
</organism>
<dbReference type="RefSeq" id="WP_379887292.1">
    <property type="nucleotide sequence ID" value="NZ_JBHSDI010000013.1"/>
</dbReference>
<dbReference type="EMBL" id="JBHSDI010000013">
    <property type="protein sequence ID" value="MFC4259608.1"/>
    <property type="molecule type" value="Genomic_DNA"/>
</dbReference>
<reference evidence="2" key="1">
    <citation type="journal article" date="2019" name="Int. J. Syst. Evol. Microbiol.">
        <title>The Global Catalogue of Microorganisms (GCM) 10K type strain sequencing project: providing services to taxonomists for standard genome sequencing and annotation.</title>
        <authorList>
            <consortium name="The Broad Institute Genomics Platform"/>
            <consortium name="The Broad Institute Genome Sequencing Center for Infectious Disease"/>
            <person name="Wu L."/>
            <person name="Ma J."/>
        </authorList>
    </citation>
    <scope>NUCLEOTIDE SEQUENCE [LARGE SCALE GENOMIC DNA]</scope>
    <source>
        <strain evidence="2">CECT 7297</strain>
    </source>
</reference>
<evidence type="ECO:0000313" key="1">
    <source>
        <dbReference type="EMBL" id="MFC4259608.1"/>
    </source>
</evidence>
<keyword evidence="2" id="KW-1185">Reference proteome</keyword>
<evidence type="ECO:0000313" key="2">
    <source>
        <dbReference type="Proteomes" id="UP001595798"/>
    </source>
</evidence>
<dbReference type="Proteomes" id="UP001595798">
    <property type="component" value="Unassembled WGS sequence"/>
</dbReference>
<accession>A0ABV8QIL4</accession>